<organism evidence="1 2">
    <name type="scientific">Auriscalpium vulgare</name>
    <dbReference type="NCBI Taxonomy" id="40419"/>
    <lineage>
        <taxon>Eukaryota</taxon>
        <taxon>Fungi</taxon>
        <taxon>Dikarya</taxon>
        <taxon>Basidiomycota</taxon>
        <taxon>Agaricomycotina</taxon>
        <taxon>Agaricomycetes</taxon>
        <taxon>Russulales</taxon>
        <taxon>Auriscalpiaceae</taxon>
        <taxon>Auriscalpium</taxon>
    </lineage>
</organism>
<comment type="caution">
    <text evidence="1">The sequence shown here is derived from an EMBL/GenBank/DDBJ whole genome shotgun (WGS) entry which is preliminary data.</text>
</comment>
<reference evidence="1" key="1">
    <citation type="submission" date="2021-02" db="EMBL/GenBank/DDBJ databases">
        <authorList>
            <consortium name="DOE Joint Genome Institute"/>
            <person name="Ahrendt S."/>
            <person name="Looney B.P."/>
            <person name="Miyauchi S."/>
            <person name="Morin E."/>
            <person name="Drula E."/>
            <person name="Courty P.E."/>
            <person name="Chicoki N."/>
            <person name="Fauchery L."/>
            <person name="Kohler A."/>
            <person name="Kuo A."/>
            <person name="Labutti K."/>
            <person name="Pangilinan J."/>
            <person name="Lipzen A."/>
            <person name="Riley R."/>
            <person name="Andreopoulos W."/>
            <person name="He G."/>
            <person name="Johnson J."/>
            <person name="Barry K.W."/>
            <person name="Grigoriev I.V."/>
            <person name="Nagy L."/>
            <person name="Hibbett D."/>
            <person name="Henrissat B."/>
            <person name="Matheny P.B."/>
            <person name="Labbe J."/>
            <person name="Martin F."/>
        </authorList>
    </citation>
    <scope>NUCLEOTIDE SEQUENCE</scope>
    <source>
        <strain evidence="1">FP105234-sp</strain>
    </source>
</reference>
<reference evidence="1" key="2">
    <citation type="journal article" date="2022" name="New Phytol.">
        <title>Evolutionary transition to the ectomycorrhizal habit in the genomes of a hyperdiverse lineage of mushroom-forming fungi.</title>
        <authorList>
            <person name="Looney B."/>
            <person name="Miyauchi S."/>
            <person name="Morin E."/>
            <person name="Drula E."/>
            <person name="Courty P.E."/>
            <person name="Kohler A."/>
            <person name="Kuo A."/>
            <person name="LaButti K."/>
            <person name="Pangilinan J."/>
            <person name="Lipzen A."/>
            <person name="Riley R."/>
            <person name="Andreopoulos W."/>
            <person name="He G."/>
            <person name="Johnson J."/>
            <person name="Nolan M."/>
            <person name="Tritt A."/>
            <person name="Barry K.W."/>
            <person name="Grigoriev I.V."/>
            <person name="Nagy L.G."/>
            <person name="Hibbett D."/>
            <person name="Henrissat B."/>
            <person name="Matheny P.B."/>
            <person name="Labbe J."/>
            <person name="Martin F.M."/>
        </authorList>
    </citation>
    <scope>NUCLEOTIDE SEQUENCE</scope>
    <source>
        <strain evidence="1">FP105234-sp</strain>
    </source>
</reference>
<proteinExistence type="predicted"/>
<gene>
    <name evidence="1" type="ORF">FA95DRAFT_1559167</name>
</gene>
<protein>
    <submittedName>
        <fullName evidence="1">Uncharacterized protein</fullName>
    </submittedName>
</protein>
<evidence type="ECO:0000313" key="2">
    <source>
        <dbReference type="Proteomes" id="UP000814033"/>
    </source>
</evidence>
<accession>A0ACB8RUY2</accession>
<sequence length="132" mass="15111">MGVVEGEDVAAEEVADVSTEEKLETNRKRATKKKPAAEEQPAVNARFCKEEHCTDRGPFRALYELTRHKFYKHGKGVQCQECHQILSQPDSRTRHMRDIHKTPELIESHAVRSKILARNKSRKQGMLPMTMG</sequence>
<evidence type="ECO:0000313" key="1">
    <source>
        <dbReference type="EMBL" id="KAI0047333.1"/>
    </source>
</evidence>
<dbReference type="Proteomes" id="UP000814033">
    <property type="component" value="Unassembled WGS sequence"/>
</dbReference>
<name>A0ACB8RUY2_9AGAM</name>
<dbReference type="EMBL" id="MU275906">
    <property type="protein sequence ID" value="KAI0047333.1"/>
    <property type="molecule type" value="Genomic_DNA"/>
</dbReference>
<keyword evidence="2" id="KW-1185">Reference proteome</keyword>